<evidence type="ECO:0000256" key="1">
    <source>
        <dbReference type="ARBA" id="ARBA00004162"/>
    </source>
</evidence>
<dbReference type="Pfam" id="PF13855">
    <property type="entry name" value="LRR_8"/>
    <property type="match status" value="1"/>
</dbReference>
<evidence type="ECO:0000256" key="17">
    <source>
        <dbReference type="SAM" id="Phobius"/>
    </source>
</evidence>
<dbReference type="PROSITE" id="PS00108">
    <property type="entry name" value="PROTEIN_KINASE_ST"/>
    <property type="match status" value="1"/>
</dbReference>
<evidence type="ECO:0000256" key="12">
    <source>
        <dbReference type="ARBA" id="ARBA00022989"/>
    </source>
</evidence>
<dbReference type="Gene3D" id="3.30.200.20">
    <property type="entry name" value="Phosphorylase Kinase, domain 1"/>
    <property type="match status" value="1"/>
</dbReference>
<dbReference type="Gene3D" id="1.10.510.10">
    <property type="entry name" value="Transferase(Phosphotransferase) domain 1"/>
    <property type="match status" value="1"/>
</dbReference>
<evidence type="ECO:0000256" key="2">
    <source>
        <dbReference type="ARBA" id="ARBA00008684"/>
    </source>
</evidence>
<dbReference type="PANTHER" id="PTHR48056:SF29">
    <property type="entry name" value="RECEPTOR-LIKE PROTEIN KINASE HSL1"/>
    <property type="match status" value="1"/>
</dbReference>
<dbReference type="SUPFAM" id="SSF52058">
    <property type="entry name" value="L domain-like"/>
    <property type="match status" value="1"/>
</dbReference>
<keyword evidence="12 17" id="KW-1133">Transmembrane helix</keyword>
<dbReference type="Pfam" id="PF00069">
    <property type="entry name" value="Pkinase"/>
    <property type="match status" value="1"/>
</dbReference>
<accession>A0A811SAI8</accession>
<evidence type="ECO:0000256" key="13">
    <source>
        <dbReference type="ARBA" id="ARBA00023136"/>
    </source>
</evidence>
<keyword evidence="9 16" id="KW-0547">Nucleotide-binding</keyword>
<evidence type="ECO:0000313" key="19">
    <source>
        <dbReference type="EMBL" id="CAD6339234.1"/>
    </source>
</evidence>
<protein>
    <recommendedName>
        <fullName evidence="18">Protein kinase domain-containing protein</fullName>
    </recommendedName>
</protein>
<dbReference type="GO" id="GO:0005524">
    <property type="term" value="F:ATP binding"/>
    <property type="evidence" value="ECO:0007669"/>
    <property type="project" value="UniProtKB-UniRule"/>
</dbReference>
<dbReference type="GO" id="GO:0033612">
    <property type="term" value="F:receptor serine/threonine kinase binding"/>
    <property type="evidence" value="ECO:0007669"/>
    <property type="project" value="TreeGrafter"/>
</dbReference>
<dbReference type="InterPro" id="IPR000719">
    <property type="entry name" value="Prot_kinase_dom"/>
</dbReference>
<keyword evidence="6 17" id="KW-0812">Transmembrane</keyword>
<keyword evidence="8" id="KW-0677">Repeat</keyword>
<dbReference type="Pfam" id="PF00560">
    <property type="entry name" value="LRR_1"/>
    <property type="match status" value="4"/>
</dbReference>
<dbReference type="OrthoDB" id="4062651at2759"/>
<dbReference type="Gene3D" id="3.80.10.10">
    <property type="entry name" value="Ribonuclease Inhibitor"/>
    <property type="match status" value="3"/>
</dbReference>
<evidence type="ECO:0000256" key="5">
    <source>
        <dbReference type="ARBA" id="ARBA00022679"/>
    </source>
</evidence>
<evidence type="ECO:0000256" key="10">
    <source>
        <dbReference type="ARBA" id="ARBA00022777"/>
    </source>
</evidence>
<keyword evidence="5" id="KW-0808">Transferase</keyword>
<feature type="domain" description="Protein kinase" evidence="18">
    <location>
        <begin position="391"/>
        <end position="651"/>
    </location>
</feature>
<dbReference type="Pfam" id="PF08263">
    <property type="entry name" value="LRRNT_2"/>
    <property type="match status" value="1"/>
</dbReference>
<keyword evidence="13 17" id="KW-0472">Membrane</keyword>
<feature type="transmembrane region" description="Helical" evidence="17">
    <location>
        <begin position="5"/>
        <end position="23"/>
    </location>
</feature>
<dbReference type="GO" id="GO:0004672">
    <property type="term" value="F:protein kinase activity"/>
    <property type="evidence" value="ECO:0007669"/>
    <property type="project" value="InterPro"/>
</dbReference>
<evidence type="ECO:0000256" key="15">
    <source>
        <dbReference type="ARBA" id="ARBA00023180"/>
    </source>
</evidence>
<evidence type="ECO:0000256" key="8">
    <source>
        <dbReference type="ARBA" id="ARBA00022737"/>
    </source>
</evidence>
<dbReference type="InterPro" id="IPR008271">
    <property type="entry name" value="Ser/Thr_kinase_AS"/>
</dbReference>
<reference evidence="19" key="1">
    <citation type="submission" date="2020-10" db="EMBL/GenBank/DDBJ databases">
        <authorList>
            <person name="Han B."/>
            <person name="Lu T."/>
            <person name="Zhao Q."/>
            <person name="Huang X."/>
            <person name="Zhao Y."/>
        </authorList>
    </citation>
    <scope>NUCLEOTIDE SEQUENCE</scope>
</reference>
<evidence type="ECO:0000313" key="20">
    <source>
        <dbReference type="Proteomes" id="UP000604825"/>
    </source>
</evidence>
<dbReference type="InterPro" id="IPR001611">
    <property type="entry name" value="Leu-rich_rpt"/>
</dbReference>
<evidence type="ECO:0000256" key="14">
    <source>
        <dbReference type="ARBA" id="ARBA00023170"/>
    </source>
</evidence>
<evidence type="ECO:0000256" key="11">
    <source>
        <dbReference type="ARBA" id="ARBA00022840"/>
    </source>
</evidence>
<keyword evidence="11 16" id="KW-0067">ATP-binding</keyword>
<dbReference type="PROSITE" id="PS00107">
    <property type="entry name" value="PROTEIN_KINASE_ATP"/>
    <property type="match status" value="1"/>
</dbReference>
<dbReference type="InterPro" id="IPR011009">
    <property type="entry name" value="Kinase-like_dom_sf"/>
</dbReference>
<comment type="subcellular location">
    <subcellularLocation>
        <location evidence="1">Cell membrane</location>
        <topology evidence="1">Single-pass membrane protein</topology>
    </subcellularLocation>
</comment>
<feature type="binding site" evidence="16">
    <location>
        <position position="420"/>
    </location>
    <ligand>
        <name>ATP</name>
        <dbReference type="ChEBI" id="CHEBI:30616"/>
    </ligand>
</feature>
<keyword evidence="20" id="KW-1185">Reference proteome</keyword>
<comment type="similarity">
    <text evidence="2">Belongs to the protein kinase superfamily. Ser/Thr protein kinase family.</text>
</comment>
<dbReference type="InterPro" id="IPR017441">
    <property type="entry name" value="Protein_kinase_ATP_BS"/>
</dbReference>
<dbReference type="AlphaFoldDB" id="A0A811SAI8"/>
<dbReference type="FunFam" id="3.80.10.10:FF:000400">
    <property type="entry name" value="Nuclear pore complex protein NUP107"/>
    <property type="match status" value="1"/>
</dbReference>
<keyword evidence="14" id="KW-0675">Receptor</keyword>
<evidence type="ECO:0000256" key="6">
    <source>
        <dbReference type="ARBA" id="ARBA00022692"/>
    </source>
</evidence>
<evidence type="ECO:0000256" key="7">
    <source>
        <dbReference type="ARBA" id="ARBA00022729"/>
    </source>
</evidence>
<keyword evidence="3" id="KW-1003">Cell membrane</keyword>
<organism evidence="19 20">
    <name type="scientific">Miscanthus lutarioriparius</name>
    <dbReference type="NCBI Taxonomy" id="422564"/>
    <lineage>
        <taxon>Eukaryota</taxon>
        <taxon>Viridiplantae</taxon>
        <taxon>Streptophyta</taxon>
        <taxon>Embryophyta</taxon>
        <taxon>Tracheophyta</taxon>
        <taxon>Spermatophyta</taxon>
        <taxon>Magnoliopsida</taxon>
        <taxon>Liliopsida</taxon>
        <taxon>Poales</taxon>
        <taxon>Poaceae</taxon>
        <taxon>PACMAD clade</taxon>
        <taxon>Panicoideae</taxon>
        <taxon>Andropogonodae</taxon>
        <taxon>Andropogoneae</taxon>
        <taxon>Saccharinae</taxon>
        <taxon>Miscanthus</taxon>
    </lineage>
</organism>
<evidence type="ECO:0000256" key="16">
    <source>
        <dbReference type="PROSITE-ProRule" id="PRU10141"/>
    </source>
</evidence>
<dbReference type="PRINTS" id="PR00019">
    <property type="entry name" value="LEURICHRPT"/>
</dbReference>
<keyword evidence="15" id="KW-0325">Glycoprotein</keyword>
<keyword evidence="10" id="KW-0418">Kinase</keyword>
<comment type="caution">
    <text evidence="19">The sequence shown here is derived from an EMBL/GenBank/DDBJ whole genome shotgun (WGS) entry which is preliminary data.</text>
</comment>
<keyword evidence="7" id="KW-0732">Signal</keyword>
<evidence type="ECO:0000259" key="18">
    <source>
        <dbReference type="PROSITE" id="PS50011"/>
    </source>
</evidence>
<dbReference type="InterPro" id="IPR032675">
    <property type="entry name" value="LRR_dom_sf"/>
</dbReference>
<dbReference type="GO" id="GO:0005886">
    <property type="term" value="C:plasma membrane"/>
    <property type="evidence" value="ECO:0007669"/>
    <property type="project" value="UniProtKB-SubCell"/>
</dbReference>
<dbReference type="SUPFAM" id="SSF56112">
    <property type="entry name" value="Protein kinase-like (PK-like)"/>
    <property type="match status" value="1"/>
</dbReference>
<evidence type="ECO:0000256" key="3">
    <source>
        <dbReference type="ARBA" id="ARBA00022475"/>
    </source>
</evidence>
<dbReference type="EMBL" id="CAJGYO010000019">
    <property type="protein sequence ID" value="CAD6339234.1"/>
    <property type="molecule type" value="Genomic_DNA"/>
</dbReference>
<evidence type="ECO:0000256" key="9">
    <source>
        <dbReference type="ARBA" id="ARBA00022741"/>
    </source>
</evidence>
<dbReference type="InterPro" id="IPR013210">
    <property type="entry name" value="LRR_N_plant-typ"/>
</dbReference>
<sequence>MASLYLVRGILMLTLVLLNIHILKSNCESITRDSEKAALLKLEQDWGKPAALNWSSITNTDHCDWSGVICTDGFVTGLSLAGRDLYKPIPKAICSFKNLFYIDLSKNQISGRMHPQFGNLSNIKYLWMNNMNIVGEIPDTMSQLSQLRLLDLSSNRLNGMIPSRVWRLRSLEMLYLVNNSLCGHISGPIEAMSLTEINVSNNLLTGRIPEDFGLLPSRIWYMQYLKKLDLRKNNLSGEIPNIPLDTVDLSMAIDTIDLSENHLSGPIPASLIYLRPTLLNLSNNQLTGHIPPVFQINEFEQSFLSNPGLCSYNFGNYPMCSTQPGPEEQDKHLKRPIIIFLILGSTMLVFTGIFCFIKIRSRKKHEAPSPQWKLTTFQPISYNVEDILCGLTNNNLVGRGGSGKVYKICLGNNCKIAVKKIGNGLKKDGMLEKQFQAEIGTLGSIRHANIVKLLGFISTSESKLLIYEYMEHGSLYDWLHQRDLTTEQLNWPMRMSIAIDAAKGLSYMHHDLCPPIAHRDVKSSNILLDLEFKAKIADFGLARALVKAGEPESISAMVGSFGYMAPGDESHYLLEFASIRKINLKADVYSFGVVLLELTTGRRATGEDGGHENLAQWAWRQFQEDNFQLMDVIDENIRDASNFREVQLVFS</sequence>
<evidence type="ECO:0000256" key="4">
    <source>
        <dbReference type="ARBA" id="ARBA00022614"/>
    </source>
</evidence>
<keyword evidence="4" id="KW-0433">Leucine-rich repeat</keyword>
<gene>
    <name evidence="19" type="ORF">NCGR_LOCUS63332</name>
</gene>
<dbReference type="PANTHER" id="PTHR48056">
    <property type="entry name" value="LRR RECEPTOR-LIKE SERINE/THREONINE-PROTEIN KINASE-RELATED"/>
    <property type="match status" value="1"/>
</dbReference>
<dbReference type="InterPro" id="IPR050647">
    <property type="entry name" value="Plant_LRR-RLKs"/>
</dbReference>
<dbReference type="SMART" id="SM00220">
    <property type="entry name" value="S_TKc"/>
    <property type="match status" value="1"/>
</dbReference>
<dbReference type="PROSITE" id="PS50011">
    <property type="entry name" value="PROTEIN_KINASE_DOM"/>
    <property type="match status" value="1"/>
</dbReference>
<proteinExistence type="inferred from homology"/>
<name>A0A811SAI8_9POAL</name>
<feature type="transmembrane region" description="Helical" evidence="17">
    <location>
        <begin position="337"/>
        <end position="357"/>
    </location>
</feature>
<dbReference type="Proteomes" id="UP000604825">
    <property type="component" value="Unassembled WGS sequence"/>
</dbReference>